<dbReference type="RefSeq" id="WP_321565432.1">
    <property type="nucleotide sequence ID" value="NZ_CP139558.1"/>
</dbReference>
<dbReference type="Pfam" id="PF00561">
    <property type="entry name" value="Abhydrolase_1"/>
    <property type="match status" value="1"/>
</dbReference>
<protein>
    <submittedName>
        <fullName evidence="4">Alpha/beta fold hydrolase</fullName>
    </submittedName>
</protein>
<dbReference type="Proteomes" id="UP001324380">
    <property type="component" value="Chromosome"/>
</dbReference>
<evidence type="ECO:0000256" key="1">
    <source>
        <dbReference type="PROSITE-ProRule" id="PRU00339"/>
    </source>
</evidence>
<reference evidence="4 5" key="1">
    <citation type="submission" date="2023-11" db="EMBL/GenBank/DDBJ databases">
        <title>Analysis of the Genomes of Mucilaginibacter gossypii cycad 4 and M. sabulilitoris SNA2: microbes with the potential for plant growth promotion.</title>
        <authorList>
            <person name="Hirsch A.M."/>
            <person name="Humm E."/>
            <person name="Rubbi M."/>
            <person name="Del Vecchio G."/>
            <person name="Ha S.M."/>
            <person name="Pellegrini M."/>
            <person name="Gunsalus R.P."/>
        </authorList>
    </citation>
    <scope>NUCLEOTIDE SEQUENCE [LARGE SCALE GENOMIC DNA]</scope>
    <source>
        <strain evidence="4 5">SNA2</strain>
    </source>
</reference>
<dbReference type="InterPro" id="IPR029058">
    <property type="entry name" value="AB_hydrolase_fold"/>
</dbReference>
<dbReference type="InterPro" id="IPR011990">
    <property type="entry name" value="TPR-like_helical_dom_sf"/>
</dbReference>
<feature type="signal peptide" evidence="2">
    <location>
        <begin position="1"/>
        <end position="20"/>
    </location>
</feature>
<dbReference type="EMBL" id="CP139558">
    <property type="protein sequence ID" value="WPU96333.1"/>
    <property type="molecule type" value="Genomic_DNA"/>
</dbReference>
<sequence length="383" mass="43216">MKSIFVFSLFAILVCSQKNADAQNTVDTLIDAGGYRLHFHIIRGAGVPILFESGGGNDGTVWNQLLNPIAGITGATLITYDRAGFGKSEIDTNKHGILNGIKGLEIALKKLGYEGNIMLAAHSLGGFYATLYASRNPEKVKAAVLFDAAHMCFYNDKRVKATQAIIDRQVKSKKDPGNYYISMDFLNTIEVMRKAPFPLNIPVLDIVSDKTPFSDSTDIRDWKRCHQDFGESNPNRKGMIAYGTGHYIFEDNPALAVEAIVNEYALLVNDEERNRLFKRAFEYSFKAENDEKKADIAYYHSEEDINSWGYQLLRRGEKQKALEVFKLNTMLHPESFKVYYSEAYAYAQLGDEENAIKNYKHSLELNPQNSAAAEYIRQHETKK</sequence>
<dbReference type="PANTHER" id="PTHR43798">
    <property type="entry name" value="MONOACYLGLYCEROL LIPASE"/>
    <property type="match status" value="1"/>
</dbReference>
<dbReference type="PANTHER" id="PTHR43798:SF33">
    <property type="entry name" value="HYDROLASE, PUTATIVE (AFU_ORTHOLOGUE AFUA_2G14860)-RELATED"/>
    <property type="match status" value="1"/>
</dbReference>
<proteinExistence type="predicted"/>
<evidence type="ECO:0000259" key="3">
    <source>
        <dbReference type="Pfam" id="PF00561"/>
    </source>
</evidence>
<feature type="repeat" description="TPR" evidence="1">
    <location>
        <begin position="336"/>
        <end position="369"/>
    </location>
</feature>
<keyword evidence="1" id="KW-0802">TPR repeat</keyword>
<gene>
    <name evidence="4" type="ORF">SNE25_12470</name>
</gene>
<dbReference type="InterPro" id="IPR050266">
    <property type="entry name" value="AB_hydrolase_sf"/>
</dbReference>
<dbReference type="InterPro" id="IPR000073">
    <property type="entry name" value="AB_hydrolase_1"/>
</dbReference>
<organism evidence="4 5">
    <name type="scientific">Mucilaginibacter sabulilitoris</name>
    <dbReference type="NCBI Taxonomy" id="1173583"/>
    <lineage>
        <taxon>Bacteria</taxon>
        <taxon>Pseudomonadati</taxon>
        <taxon>Bacteroidota</taxon>
        <taxon>Sphingobacteriia</taxon>
        <taxon>Sphingobacteriales</taxon>
        <taxon>Sphingobacteriaceae</taxon>
        <taxon>Mucilaginibacter</taxon>
    </lineage>
</organism>
<dbReference type="PROSITE" id="PS50005">
    <property type="entry name" value="TPR"/>
    <property type="match status" value="1"/>
</dbReference>
<feature type="domain" description="AB hydrolase-1" evidence="3">
    <location>
        <begin position="48"/>
        <end position="148"/>
    </location>
</feature>
<accession>A0ABZ0TWA4</accession>
<dbReference type="Gene3D" id="1.25.40.10">
    <property type="entry name" value="Tetratricopeptide repeat domain"/>
    <property type="match status" value="1"/>
</dbReference>
<dbReference type="PROSITE" id="PS50293">
    <property type="entry name" value="TPR_REGION"/>
    <property type="match status" value="1"/>
</dbReference>
<evidence type="ECO:0000313" key="4">
    <source>
        <dbReference type="EMBL" id="WPU96333.1"/>
    </source>
</evidence>
<evidence type="ECO:0000313" key="5">
    <source>
        <dbReference type="Proteomes" id="UP001324380"/>
    </source>
</evidence>
<name>A0ABZ0TWA4_9SPHI</name>
<dbReference type="SUPFAM" id="SSF53474">
    <property type="entry name" value="alpha/beta-Hydrolases"/>
    <property type="match status" value="1"/>
</dbReference>
<dbReference type="Gene3D" id="3.40.50.1820">
    <property type="entry name" value="alpha/beta hydrolase"/>
    <property type="match status" value="1"/>
</dbReference>
<evidence type="ECO:0000256" key="2">
    <source>
        <dbReference type="SAM" id="SignalP"/>
    </source>
</evidence>
<dbReference type="GO" id="GO:0016787">
    <property type="term" value="F:hydrolase activity"/>
    <property type="evidence" value="ECO:0007669"/>
    <property type="project" value="UniProtKB-KW"/>
</dbReference>
<keyword evidence="5" id="KW-1185">Reference proteome</keyword>
<keyword evidence="4" id="KW-0378">Hydrolase</keyword>
<keyword evidence="2" id="KW-0732">Signal</keyword>
<dbReference type="SMART" id="SM00028">
    <property type="entry name" value="TPR"/>
    <property type="match status" value="2"/>
</dbReference>
<dbReference type="InterPro" id="IPR019734">
    <property type="entry name" value="TPR_rpt"/>
</dbReference>
<feature type="chain" id="PRO_5045388058" evidence="2">
    <location>
        <begin position="21"/>
        <end position="383"/>
    </location>
</feature>
<dbReference type="Pfam" id="PF13181">
    <property type="entry name" value="TPR_8"/>
    <property type="match status" value="1"/>
</dbReference>
<dbReference type="SUPFAM" id="SSF48452">
    <property type="entry name" value="TPR-like"/>
    <property type="match status" value="1"/>
</dbReference>